<name>A0A2P2PNZ6_RHIMU</name>
<reference evidence="2" key="1">
    <citation type="submission" date="2018-02" db="EMBL/GenBank/DDBJ databases">
        <title>Rhizophora mucronata_Transcriptome.</title>
        <authorList>
            <person name="Meera S.P."/>
            <person name="Sreeshan A."/>
            <person name="Augustine A."/>
        </authorList>
    </citation>
    <scope>NUCLEOTIDE SEQUENCE</scope>
    <source>
        <tissue evidence="2">Leaf</tissue>
    </source>
</reference>
<dbReference type="EMBL" id="GGEC01075845">
    <property type="protein sequence ID" value="MBX56329.1"/>
    <property type="molecule type" value="Transcribed_RNA"/>
</dbReference>
<organism evidence="2">
    <name type="scientific">Rhizophora mucronata</name>
    <name type="common">Asiatic mangrove</name>
    <dbReference type="NCBI Taxonomy" id="61149"/>
    <lineage>
        <taxon>Eukaryota</taxon>
        <taxon>Viridiplantae</taxon>
        <taxon>Streptophyta</taxon>
        <taxon>Embryophyta</taxon>
        <taxon>Tracheophyta</taxon>
        <taxon>Spermatophyta</taxon>
        <taxon>Magnoliopsida</taxon>
        <taxon>eudicotyledons</taxon>
        <taxon>Gunneridae</taxon>
        <taxon>Pentapetalae</taxon>
        <taxon>rosids</taxon>
        <taxon>fabids</taxon>
        <taxon>Malpighiales</taxon>
        <taxon>Rhizophoraceae</taxon>
        <taxon>Rhizophora</taxon>
    </lineage>
</organism>
<feature type="region of interest" description="Disordered" evidence="1">
    <location>
        <begin position="20"/>
        <end position="39"/>
    </location>
</feature>
<protein>
    <submittedName>
        <fullName evidence="2">Uncharacterized protein</fullName>
    </submittedName>
</protein>
<dbReference type="AlphaFoldDB" id="A0A2P2PNZ6"/>
<sequence length="39" mass="4448">MLLKGVNKLIMPYIAQKTRGHGRIERGRNPPPSTYDLII</sequence>
<evidence type="ECO:0000256" key="1">
    <source>
        <dbReference type="SAM" id="MobiDB-lite"/>
    </source>
</evidence>
<accession>A0A2P2PNZ6</accession>
<evidence type="ECO:0000313" key="2">
    <source>
        <dbReference type="EMBL" id="MBX56329.1"/>
    </source>
</evidence>
<proteinExistence type="predicted"/>